<dbReference type="AlphaFoldDB" id="A0A7D9IWG9"/>
<organism evidence="4 5">
    <name type="scientific">Paramuricea clavata</name>
    <name type="common">Red gorgonian</name>
    <name type="synonym">Violescent sea-whip</name>
    <dbReference type="NCBI Taxonomy" id="317549"/>
    <lineage>
        <taxon>Eukaryota</taxon>
        <taxon>Metazoa</taxon>
        <taxon>Cnidaria</taxon>
        <taxon>Anthozoa</taxon>
        <taxon>Octocorallia</taxon>
        <taxon>Malacalcyonacea</taxon>
        <taxon>Plexauridae</taxon>
        <taxon>Paramuricea</taxon>
    </lineage>
</organism>
<evidence type="ECO:0000256" key="1">
    <source>
        <dbReference type="ARBA" id="ARBA00022857"/>
    </source>
</evidence>
<sequence>MDLYSMMASFTFSSVFITGSNRGLGLNMIKHILNSSTVPKHIIATCRSLKADNAQELQKLAETNSNIHVLEFDMADVSGPRLPEPVKQVLDIVQEAGLNLLINNAGMNLKETFDEVSPDIMRRTFDVNTIAPCMITKAFRPLLKRAAEMKQPGEQPEAAVVNISSDLGSIDNITNAYMLAYKVSKAALNMVTKAVSGEFADDGITVVSVHPGWVKTDMGGSNASLTIDESVSSVVKVISSLQKSQTGSFFSYDGTILPW</sequence>
<evidence type="ECO:0000256" key="3">
    <source>
        <dbReference type="RuleBase" id="RU000363"/>
    </source>
</evidence>
<comment type="similarity">
    <text evidence="3">Belongs to the short-chain dehydrogenases/reductases (SDR) family.</text>
</comment>
<gene>
    <name evidence="4" type="ORF">PACLA_8A027167</name>
</gene>
<dbReference type="InterPro" id="IPR036291">
    <property type="entry name" value="NAD(P)-bd_dom_sf"/>
</dbReference>
<dbReference type="InterPro" id="IPR002347">
    <property type="entry name" value="SDR_fam"/>
</dbReference>
<name>A0A7D9IWG9_PARCT</name>
<dbReference type="Gene3D" id="3.40.50.720">
    <property type="entry name" value="NAD(P)-binding Rossmann-like Domain"/>
    <property type="match status" value="1"/>
</dbReference>
<dbReference type="SUPFAM" id="SSF51735">
    <property type="entry name" value="NAD(P)-binding Rossmann-fold domains"/>
    <property type="match status" value="1"/>
</dbReference>
<dbReference type="Proteomes" id="UP001152795">
    <property type="component" value="Unassembled WGS sequence"/>
</dbReference>
<dbReference type="GO" id="GO:0005737">
    <property type="term" value="C:cytoplasm"/>
    <property type="evidence" value="ECO:0007669"/>
    <property type="project" value="TreeGrafter"/>
</dbReference>
<dbReference type="OrthoDB" id="5296at2759"/>
<dbReference type="CDD" id="cd05325">
    <property type="entry name" value="carb_red_sniffer_like_SDR_c"/>
    <property type="match status" value="1"/>
</dbReference>
<proteinExistence type="inferred from homology"/>
<dbReference type="GO" id="GO:0016491">
    <property type="term" value="F:oxidoreductase activity"/>
    <property type="evidence" value="ECO:0007669"/>
    <property type="project" value="UniProtKB-KW"/>
</dbReference>
<accession>A0A7D9IWG9</accession>
<keyword evidence="2" id="KW-0560">Oxidoreductase</keyword>
<dbReference type="PRINTS" id="PR00081">
    <property type="entry name" value="GDHRDH"/>
</dbReference>
<keyword evidence="5" id="KW-1185">Reference proteome</keyword>
<keyword evidence="1" id="KW-0521">NADP</keyword>
<dbReference type="EMBL" id="CACRXK020008524">
    <property type="protein sequence ID" value="CAB4014976.1"/>
    <property type="molecule type" value="Genomic_DNA"/>
</dbReference>
<dbReference type="PANTHER" id="PTHR43544">
    <property type="entry name" value="SHORT-CHAIN DEHYDROGENASE/REDUCTASE"/>
    <property type="match status" value="1"/>
</dbReference>
<dbReference type="InterPro" id="IPR051468">
    <property type="entry name" value="Fungal_SecMetab_SDRs"/>
</dbReference>
<evidence type="ECO:0000313" key="5">
    <source>
        <dbReference type="Proteomes" id="UP001152795"/>
    </source>
</evidence>
<protein>
    <submittedName>
        <fullName evidence="4">Uncharacterized protein</fullName>
    </submittedName>
</protein>
<comment type="caution">
    <text evidence="4">The sequence shown here is derived from an EMBL/GenBank/DDBJ whole genome shotgun (WGS) entry which is preliminary data.</text>
</comment>
<reference evidence="4" key="1">
    <citation type="submission" date="2020-04" db="EMBL/GenBank/DDBJ databases">
        <authorList>
            <person name="Alioto T."/>
            <person name="Alioto T."/>
            <person name="Gomez Garrido J."/>
        </authorList>
    </citation>
    <scope>NUCLEOTIDE SEQUENCE</scope>
    <source>
        <strain evidence="4">A484AB</strain>
    </source>
</reference>
<dbReference type="PANTHER" id="PTHR43544:SF7">
    <property type="entry name" value="NADB-LER2"/>
    <property type="match status" value="1"/>
</dbReference>
<dbReference type="Pfam" id="PF00106">
    <property type="entry name" value="adh_short"/>
    <property type="match status" value="1"/>
</dbReference>
<evidence type="ECO:0000313" key="4">
    <source>
        <dbReference type="EMBL" id="CAB4014976.1"/>
    </source>
</evidence>
<evidence type="ECO:0000256" key="2">
    <source>
        <dbReference type="ARBA" id="ARBA00023002"/>
    </source>
</evidence>
<dbReference type="PRINTS" id="PR00080">
    <property type="entry name" value="SDRFAMILY"/>
</dbReference>